<gene>
    <name evidence="1" type="ORF">J1N35_037841</name>
</gene>
<dbReference type="Proteomes" id="UP000828251">
    <property type="component" value="Unassembled WGS sequence"/>
</dbReference>
<protein>
    <recommendedName>
        <fullName evidence="3">Reverse transcriptase zinc-binding domain-containing protein</fullName>
    </recommendedName>
</protein>
<evidence type="ECO:0008006" key="3">
    <source>
        <dbReference type="Google" id="ProtNLM"/>
    </source>
</evidence>
<sequence length="260" mass="29077">MGRSGGLITILDKLFFMMKKDYCVNRFKVVEGYWFSEQKILWEERIEIQIHDNNRVFSVKKLTKLLIKEGVADISFASDKIWKLNVPPRVRSFLWFWCHPSFGWVKFNVCGVESEDEVGCGGVLRHLDGVARALFSGPFAAKNSLVAEVGAVSMALDVYLAIGWKGKNSLIIEVGSIVVFNWVENKGLRPWLLFSFFKDVEIRLSRIGKVSFSKADKHSKKMAFALTVAGLERPSSGGEEGCSLTWQRGGGADGLGLLGF</sequence>
<dbReference type="AlphaFoldDB" id="A0A9D3ZM56"/>
<dbReference type="CDD" id="cd06222">
    <property type="entry name" value="RNase_H_like"/>
    <property type="match status" value="1"/>
</dbReference>
<dbReference type="PANTHER" id="PTHR47723">
    <property type="entry name" value="OS05G0353850 PROTEIN"/>
    <property type="match status" value="1"/>
</dbReference>
<dbReference type="PANTHER" id="PTHR47723:SF19">
    <property type="entry name" value="POLYNUCLEOTIDYL TRANSFERASE, RIBONUCLEASE H-LIKE SUPERFAMILY PROTEIN"/>
    <property type="match status" value="1"/>
</dbReference>
<proteinExistence type="predicted"/>
<evidence type="ECO:0000313" key="1">
    <source>
        <dbReference type="EMBL" id="KAH1047057.1"/>
    </source>
</evidence>
<dbReference type="GO" id="GO:0003676">
    <property type="term" value="F:nucleic acid binding"/>
    <property type="evidence" value="ECO:0007669"/>
    <property type="project" value="InterPro"/>
</dbReference>
<dbReference type="InterPro" id="IPR036397">
    <property type="entry name" value="RNaseH_sf"/>
</dbReference>
<keyword evidence="2" id="KW-1185">Reference proteome</keyword>
<name>A0A9D3ZM56_9ROSI</name>
<dbReference type="Gene3D" id="3.30.420.10">
    <property type="entry name" value="Ribonuclease H-like superfamily/Ribonuclease H"/>
    <property type="match status" value="1"/>
</dbReference>
<dbReference type="EMBL" id="JAIQCV010000011">
    <property type="protein sequence ID" value="KAH1047057.1"/>
    <property type="molecule type" value="Genomic_DNA"/>
</dbReference>
<comment type="caution">
    <text evidence="1">The sequence shown here is derived from an EMBL/GenBank/DDBJ whole genome shotgun (WGS) entry which is preliminary data.</text>
</comment>
<dbReference type="OrthoDB" id="1256921at2759"/>
<dbReference type="InterPro" id="IPR053151">
    <property type="entry name" value="RNase_H-like"/>
</dbReference>
<accession>A0A9D3ZM56</accession>
<evidence type="ECO:0000313" key="2">
    <source>
        <dbReference type="Proteomes" id="UP000828251"/>
    </source>
</evidence>
<dbReference type="InterPro" id="IPR044730">
    <property type="entry name" value="RNase_H-like_dom_plant"/>
</dbReference>
<organism evidence="1 2">
    <name type="scientific">Gossypium stocksii</name>
    <dbReference type="NCBI Taxonomy" id="47602"/>
    <lineage>
        <taxon>Eukaryota</taxon>
        <taxon>Viridiplantae</taxon>
        <taxon>Streptophyta</taxon>
        <taxon>Embryophyta</taxon>
        <taxon>Tracheophyta</taxon>
        <taxon>Spermatophyta</taxon>
        <taxon>Magnoliopsida</taxon>
        <taxon>eudicotyledons</taxon>
        <taxon>Gunneridae</taxon>
        <taxon>Pentapetalae</taxon>
        <taxon>rosids</taxon>
        <taxon>malvids</taxon>
        <taxon>Malvales</taxon>
        <taxon>Malvaceae</taxon>
        <taxon>Malvoideae</taxon>
        <taxon>Gossypium</taxon>
    </lineage>
</organism>
<reference evidence="1 2" key="1">
    <citation type="journal article" date="2021" name="Plant Biotechnol. J.">
        <title>Multi-omics assisted identification of the key and species-specific regulatory components of drought-tolerant mechanisms in Gossypium stocksii.</title>
        <authorList>
            <person name="Yu D."/>
            <person name="Ke L."/>
            <person name="Zhang D."/>
            <person name="Wu Y."/>
            <person name="Sun Y."/>
            <person name="Mei J."/>
            <person name="Sun J."/>
            <person name="Sun Y."/>
        </authorList>
    </citation>
    <scope>NUCLEOTIDE SEQUENCE [LARGE SCALE GENOMIC DNA]</scope>
    <source>
        <strain evidence="2">cv. E1</strain>
        <tissue evidence="1">Leaf</tissue>
    </source>
</reference>